<evidence type="ECO:0000256" key="4">
    <source>
        <dbReference type="ARBA" id="ARBA00022679"/>
    </source>
</evidence>
<dbReference type="EMBL" id="MFLC01000030">
    <property type="protein sequence ID" value="OGG54824.1"/>
    <property type="molecule type" value="Genomic_DNA"/>
</dbReference>
<dbReference type="Gene3D" id="3.40.50.300">
    <property type="entry name" value="P-loop containing nucleotide triphosphate hydrolases"/>
    <property type="match status" value="1"/>
</dbReference>
<dbReference type="Gene3D" id="1.10.20.140">
    <property type="match status" value="1"/>
</dbReference>
<keyword evidence="5 10" id="KW-0819">tRNA processing</keyword>
<evidence type="ECO:0000256" key="3">
    <source>
        <dbReference type="ARBA" id="ARBA00005842"/>
    </source>
</evidence>
<dbReference type="InterPro" id="IPR027417">
    <property type="entry name" value="P-loop_NTPase"/>
</dbReference>
<organism evidence="14 15">
    <name type="scientific">Candidatus Kaiserbacteria bacterium RIFCSPHIGHO2_02_FULL_49_11</name>
    <dbReference type="NCBI Taxonomy" id="1798489"/>
    <lineage>
        <taxon>Bacteria</taxon>
        <taxon>Candidatus Kaiseribacteriota</taxon>
    </lineage>
</organism>
<evidence type="ECO:0000256" key="2">
    <source>
        <dbReference type="ARBA" id="ARBA00003213"/>
    </source>
</evidence>
<evidence type="ECO:0000256" key="5">
    <source>
        <dbReference type="ARBA" id="ARBA00022694"/>
    </source>
</evidence>
<feature type="binding site" evidence="10">
    <location>
        <begin position="13"/>
        <end position="20"/>
    </location>
    <ligand>
        <name>ATP</name>
        <dbReference type="ChEBI" id="CHEBI:30616"/>
    </ligand>
</feature>
<dbReference type="NCBIfam" id="TIGR00174">
    <property type="entry name" value="miaA"/>
    <property type="match status" value="1"/>
</dbReference>
<dbReference type="GO" id="GO:0005524">
    <property type="term" value="F:ATP binding"/>
    <property type="evidence" value="ECO:0007669"/>
    <property type="project" value="UniProtKB-UniRule"/>
</dbReference>
<evidence type="ECO:0000256" key="1">
    <source>
        <dbReference type="ARBA" id="ARBA00001946"/>
    </source>
</evidence>
<evidence type="ECO:0000256" key="6">
    <source>
        <dbReference type="ARBA" id="ARBA00022741"/>
    </source>
</evidence>
<dbReference type="GO" id="GO:0006400">
    <property type="term" value="P:tRNA modification"/>
    <property type="evidence" value="ECO:0007669"/>
    <property type="project" value="TreeGrafter"/>
</dbReference>
<dbReference type="EC" id="2.5.1.75" evidence="10"/>
<evidence type="ECO:0000256" key="12">
    <source>
        <dbReference type="RuleBase" id="RU003784"/>
    </source>
</evidence>
<evidence type="ECO:0000256" key="8">
    <source>
        <dbReference type="ARBA" id="ARBA00022842"/>
    </source>
</evidence>
<comment type="function">
    <text evidence="2 10 12">Catalyzes the transfer of a dimethylallyl group onto the adenine at position 37 in tRNAs that read codons beginning with uridine, leading to the formation of N6-(dimethylallyl)adenosine (i(6)A).</text>
</comment>
<comment type="caution">
    <text evidence="10">Lacks conserved residue(s) required for the propagation of feature annotation.</text>
</comment>
<comment type="similarity">
    <text evidence="3 10 13">Belongs to the IPP transferase family.</text>
</comment>
<feature type="binding site" evidence="10">
    <location>
        <begin position="15"/>
        <end position="20"/>
    </location>
    <ligand>
        <name>substrate</name>
    </ligand>
</feature>
<evidence type="ECO:0000256" key="13">
    <source>
        <dbReference type="RuleBase" id="RU003785"/>
    </source>
</evidence>
<dbReference type="Proteomes" id="UP000177659">
    <property type="component" value="Unassembled WGS sequence"/>
</dbReference>
<keyword evidence="8 10" id="KW-0460">Magnesium</keyword>
<dbReference type="HAMAP" id="MF_00185">
    <property type="entry name" value="IPP_trans"/>
    <property type="match status" value="1"/>
</dbReference>
<sequence>MKPGLQKIIVIVGQTASGKSDLAVALAKKYGGEVISADSRQVYRGLNLGTGKITKKEMRGVPHHLLDVADPRRTYSVARYIKDARKKLRYIVIKGKVPIVVGGTGFYIDALLHGTVLPDVRPNAALRKQLQKLSAAQLFQRLQKCDSRRARTIDPHNKVRLIRALEIAKKLGKVPPQKQSRKYNTLMLGISWSDAVLKKRIRERMLKRVQGGMVAEARQLHKGGLSFKRMEELGLEYRYLARYLKGDMSKEQMLTELETKTWQYAKRQKTWFKRNKNIQWFTPSIVEGFSPKDRKKIEKTVALFLAEK</sequence>
<accession>A0A1F6D052</accession>
<gene>
    <name evidence="10" type="primary">miaA</name>
    <name evidence="14" type="ORF">A3D62_02175</name>
</gene>
<evidence type="ECO:0000313" key="15">
    <source>
        <dbReference type="Proteomes" id="UP000177659"/>
    </source>
</evidence>
<comment type="subunit">
    <text evidence="10">Monomer.</text>
</comment>
<dbReference type="PANTHER" id="PTHR11088">
    <property type="entry name" value="TRNA DIMETHYLALLYLTRANSFERASE"/>
    <property type="match status" value="1"/>
</dbReference>
<dbReference type="PANTHER" id="PTHR11088:SF60">
    <property type="entry name" value="TRNA DIMETHYLALLYLTRANSFERASE"/>
    <property type="match status" value="1"/>
</dbReference>
<feature type="region of interest" description="Interaction with substrate tRNA" evidence="10">
    <location>
        <begin position="38"/>
        <end position="41"/>
    </location>
</feature>
<comment type="catalytic activity">
    <reaction evidence="9 10 11">
        <text>adenosine(37) in tRNA + dimethylallyl diphosphate = N(6)-dimethylallyladenosine(37) in tRNA + diphosphate</text>
        <dbReference type="Rhea" id="RHEA:26482"/>
        <dbReference type="Rhea" id="RHEA-COMP:10162"/>
        <dbReference type="Rhea" id="RHEA-COMP:10375"/>
        <dbReference type="ChEBI" id="CHEBI:33019"/>
        <dbReference type="ChEBI" id="CHEBI:57623"/>
        <dbReference type="ChEBI" id="CHEBI:74411"/>
        <dbReference type="ChEBI" id="CHEBI:74415"/>
        <dbReference type="EC" id="2.5.1.75"/>
    </reaction>
</comment>
<name>A0A1F6D052_9BACT</name>
<protein>
    <recommendedName>
        <fullName evidence="10">tRNA dimethylallyltransferase</fullName>
        <ecNumber evidence="10">2.5.1.75</ecNumber>
    </recommendedName>
    <alternativeName>
        <fullName evidence="10">Dimethylallyl diphosphate:tRNA dimethylallyltransferase</fullName>
        <shortName evidence="10">DMAPP:tRNA dimethylallyltransferase</shortName>
        <shortName evidence="10">DMATase</shortName>
    </alternativeName>
    <alternativeName>
        <fullName evidence="10">Isopentenyl-diphosphate:tRNA isopentenyltransferase</fullName>
        <shortName evidence="10">IPP transferase</shortName>
        <shortName evidence="10">IPPT</shortName>
        <shortName evidence="10">IPTase</shortName>
    </alternativeName>
</protein>
<comment type="cofactor">
    <cofactor evidence="1 10">
        <name>Mg(2+)</name>
        <dbReference type="ChEBI" id="CHEBI:18420"/>
    </cofactor>
</comment>
<proteinExistence type="inferred from homology"/>
<dbReference type="InterPro" id="IPR039657">
    <property type="entry name" value="Dimethylallyltransferase"/>
</dbReference>
<evidence type="ECO:0000256" key="7">
    <source>
        <dbReference type="ARBA" id="ARBA00022840"/>
    </source>
</evidence>
<dbReference type="GO" id="GO:0052381">
    <property type="term" value="F:tRNA dimethylallyltransferase activity"/>
    <property type="evidence" value="ECO:0007669"/>
    <property type="project" value="UniProtKB-UniRule"/>
</dbReference>
<dbReference type="AlphaFoldDB" id="A0A1F6D052"/>
<evidence type="ECO:0000256" key="10">
    <source>
        <dbReference type="HAMAP-Rule" id="MF_00185"/>
    </source>
</evidence>
<reference evidence="14 15" key="1">
    <citation type="journal article" date="2016" name="Nat. Commun.">
        <title>Thousands of microbial genomes shed light on interconnected biogeochemical processes in an aquifer system.</title>
        <authorList>
            <person name="Anantharaman K."/>
            <person name="Brown C.T."/>
            <person name="Hug L.A."/>
            <person name="Sharon I."/>
            <person name="Castelle C.J."/>
            <person name="Probst A.J."/>
            <person name="Thomas B.C."/>
            <person name="Singh A."/>
            <person name="Wilkins M.J."/>
            <person name="Karaoz U."/>
            <person name="Brodie E.L."/>
            <person name="Williams K.H."/>
            <person name="Hubbard S.S."/>
            <person name="Banfield J.F."/>
        </authorList>
    </citation>
    <scope>NUCLEOTIDE SEQUENCE [LARGE SCALE GENOMIC DNA]</scope>
</reference>
<dbReference type="InterPro" id="IPR018022">
    <property type="entry name" value="IPT"/>
</dbReference>
<dbReference type="Pfam" id="PF01715">
    <property type="entry name" value="IPPT"/>
    <property type="match status" value="1"/>
</dbReference>
<evidence type="ECO:0000256" key="11">
    <source>
        <dbReference type="RuleBase" id="RU003783"/>
    </source>
</evidence>
<keyword evidence="6 10" id="KW-0547">Nucleotide-binding</keyword>
<dbReference type="SUPFAM" id="SSF52540">
    <property type="entry name" value="P-loop containing nucleoside triphosphate hydrolases"/>
    <property type="match status" value="1"/>
</dbReference>
<evidence type="ECO:0000256" key="9">
    <source>
        <dbReference type="ARBA" id="ARBA00049563"/>
    </source>
</evidence>
<comment type="caution">
    <text evidence="14">The sequence shown here is derived from an EMBL/GenBank/DDBJ whole genome shotgun (WGS) entry which is preliminary data.</text>
</comment>
<evidence type="ECO:0000313" key="14">
    <source>
        <dbReference type="EMBL" id="OGG54824.1"/>
    </source>
</evidence>
<keyword evidence="4 10" id="KW-0808">Transferase</keyword>
<keyword evidence="7 10" id="KW-0067">ATP-binding</keyword>
<feature type="site" description="Interaction with substrate tRNA" evidence="10">
    <location>
        <position position="104"/>
    </location>
</feature>
<feature type="site" description="Interaction with substrate tRNA" evidence="10">
    <location>
        <position position="127"/>
    </location>
</feature>